<dbReference type="SUPFAM" id="SSF82171">
    <property type="entry name" value="DPP6 N-terminal domain-like"/>
    <property type="match status" value="1"/>
</dbReference>
<name>N1X1G9_9FLAO</name>
<accession>N1X1G9</accession>
<dbReference type="PANTHER" id="PTHR42776">
    <property type="entry name" value="SERINE PEPTIDASE S9 FAMILY MEMBER"/>
    <property type="match status" value="1"/>
</dbReference>
<evidence type="ECO:0000256" key="5">
    <source>
        <dbReference type="ARBA" id="ARBA00032596"/>
    </source>
</evidence>
<keyword evidence="2" id="KW-0645">Protease</keyword>
<dbReference type="SUPFAM" id="SSF53474">
    <property type="entry name" value="alpha/beta-Hydrolases"/>
    <property type="match status" value="1"/>
</dbReference>
<dbReference type="InterPro" id="IPR029058">
    <property type="entry name" value="AB_hydrolase_fold"/>
</dbReference>
<dbReference type="InterPro" id="IPR011659">
    <property type="entry name" value="WD40"/>
</dbReference>
<dbReference type="PATRIC" id="fig|1189619.4.peg.1062"/>
<evidence type="ECO:0000313" key="8">
    <source>
        <dbReference type="EMBL" id="EMY81898.1"/>
    </source>
</evidence>
<dbReference type="InterPro" id="IPR001375">
    <property type="entry name" value="Peptidase_S9_cat"/>
</dbReference>
<dbReference type="Pfam" id="PF00326">
    <property type="entry name" value="Peptidase_S9"/>
    <property type="match status" value="1"/>
</dbReference>
<evidence type="ECO:0000256" key="6">
    <source>
        <dbReference type="ARBA" id="ARBA00045885"/>
    </source>
</evidence>
<gene>
    <name evidence="8" type="ORF">pgond44_05125</name>
</gene>
<dbReference type="PANTHER" id="PTHR42776:SF27">
    <property type="entry name" value="DIPEPTIDYL PEPTIDASE FAMILY MEMBER 6"/>
    <property type="match status" value="1"/>
</dbReference>
<sequence>MNPLKNIQTKPKPKPMTILRLSSYILAFFLVATTQLKAQVSEDFFDYMDLFDLQMVGNPEISPDGETIIYERHQFDVMTDSRLVNLWQISFDGEIHYPITSGTKYHGNVTWSPQGDKFAFTSNQDGSNQLYVYWVESKTTAALTNFTESPSNISWSPDGTQLLFSKFVPESSKAIQPKIPTAPKGAEWEKGADVIDKAVYRRDGGGYVQDGYSHIFVISAEGGTARQLTSGSHQFGSPTWTPDGKHILYTVDKSEDADIDPNNEQIFEQHIETGVSKQLTSTRGPFYSPKVSPDGEYIAYTGFDDKFVGYQLTKLYLMSRDGTELEILSKGFAQDISSITWAKDGKSIYFRYDEEGNSKVGQINLNGEVSTVAENLGSPSIGRPYGGGTYSVSNKGKLAFSHVTTSTPAELAVVSRKSSRETKRLTNLNANLLKSKKTGKVEEFWVESSVDDFKVQGWILTPPNFDPSKTYPMILEIHGGPYTNYGSRFSPELQFMASRGYVVVYTNPRGSTSYGEDFAAYINHNYPSEDYNDLMDATDYVVDQGYINTDQLYITGGSGGGVLTAWSIGKTDRFKASVVAKPVINWYSFVLTADGSPFFAKYWFKNKPWETPDEYLKFSPISLVGNVKTPTMLLTGQQDYRTPMSETEQYYAALKLQGVEAVMVRIAGSGHGIAGKPSNLFRKVGYITSWFDKHKD</sequence>
<keyword evidence="3" id="KW-0007">Acetylation</keyword>
<evidence type="ECO:0000256" key="1">
    <source>
        <dbReference type="ARBA" id="ARBA00022801"/>
    </source>
</evidence>
<dbReference type="Gene3D" id="2.120.10.30">
    <property type="entry name" value="TolB, C-terminal domain"/>
    <property type="match status" value="2"/>
</dbReference>
<feature type="domain" description="Peptidase S9 prolyl oligopeptidase catalytic" evidence="7">
    <location>
        <begin position="488"/>
        <end position="694"/>
    </location>
</feature>
<reference evidence="8 9" key="1">
    <citation type="journal article" date="2014" name="Genome Biol. Evol.">
        <title>Extensive gene acquisition in the extremely psychrophilic bacterial species Psychroflexus torquis and the link to sea-ice ecosystem specialism.</title>
        <authorList>
            <person name="Feng S."/>
            <person name="Powell S.M."/>
            <person name="Wilson R."/>
            <person name="Bowman J.P."/>
        </authorList>
    </citation>
    <scope>NUCLEOTIDE SEQUENCE [LARGE SCALE GENOMIC DNA]</scope>
    <source>
        <strain evidence="8 9">ACAM 44</strain>
    </source>
</reference>
<organism evidence="8 9">
    <name type="scientific">Psychroflexus gondwanensis ACAM 44</name>
    <dbReference type="NCBI Taxonomy" id="1189619"/>
    <lineage>
        <taxon>Bacteria</taxon>
        <taxon>Pseudomonadati</taxon>
        <taxon>Bacteroidota</taxon>
        <taxon>Flavobacteriia</taxon>
        <taxon>Flavobacteriales</taxon>
        <taxon>Flavobacteriaceae</taxon>
        <taxon>Psychroflexus</taxon>
    </lineage>
</organism>
<dbReference type="Proteomes" id="UP000012317">
    <property type="component" value="Unassembled WGS sequence"/>
</dbReference>
<dbReference type="InterPro" id="IPR011042">
    <property type="entry name" value="6-blade_b-propeller_TolB-like"/>
</dbReference>
<dbReference type="InterPro" id="IPR002471">
    <property type="entry name" value="Pept_S9_AS"/>
</dbReference>
<dbReference type="Gene3D" id="3.40.50.1820">
    <property type="entry name" value="alpha/beta hydrolase"/>
    <property type="match status" value="1"/>
</dbReference>
<proteinExistence type="predicted"/>
<keyword evidence="2" id="KW-0720">Serine protease</keyword>
<dbReference type="Pfam" id="PF07676">
    <property type="entry name" value="PD40"/>
    <property type="match status" value="5"/>
</dbReference>
<evidence type="ECO:0000259" key="7">
    <source>
        <dbReference type="Pfam" id="PF00326"/>
    </source>
</evidence>
<dbReference type="eggNOG" id="COG1506">
    <property type="taxonomic scope" value="Bacteria"/>
</dbReference>
<dbReference type="STRING" id="1189619.pgond44_05125"/>
<keyword evidence="1" id="KW-0378">Hydrolase</keyword>
<dbReference type="EMBL" id="APLF01000004">
    <property type="protein sequence ID" value="EMY81898.1"/>
    <property type="molecule type" value="Genomic_DNA"/>
</dbReference>
<dbReference type="GO" id="GO:0004252">
    <property type="term" value="F:serine-type endopeptidase activity"/>
    <property type="evidence" value="ECO:0007669"/>
    <property type="project" value="InterPro"/>
</dbReference>
<comment type="function">
    <text evidence="6">This enzyme catalyzes the hydrolysis of the N-terminal peptide bond of an N-acetylated peptide to generate an N-acetylated amino acid and a peptide with a free N-terminus. It preferentially cleaves off Ac-Ala, Ac-Met and Ac-Ser. Also, involved in the degradation of oxidized and glycated proteins.</text>
</comment>
<evidence type="ECO:0000256" key="4">
    <source>
        <dbReference type="ARBA" id="ARBA00032284"/>
    </source>
</evidence>
<dbReference type="PROSITE" id="PS00708">
    <property type="entry name" value="PRO_ENDOPEP_SER"/>
    <property type="match status" value="1"/>
</dbReference>
<evidence type="ECO:0000313" key="9">
    <source>
        <dbReference type="Proteomes" id="UP000012317"/>
    </source>
</evidence>
<evidence type="ECO:0000256" key="3">
    <source>
        <dbReference type="ARBA" id="ARBA00022990"/>
    </source>
</evidence>
<protein>
    <recommendedName>
        <fullName evidence="5">Acyl-peptide hydrolase</fullName>
    </recommendedName>
    <alternativeName>
        <fullName evidence="4">Acylaminoacyl-peptidase</fullName>
    </alternativeName>
</protein>
<evidence type="ECO:0000256" key="2">
    <source>
        <dbReference type="ARBA" id="ARBA00022825"/>
    </source>
</evidence>
<dbReference type="GO" id="GO:0006508">
    <property type="term" value="P:proteolysis"/>
    <property type="evidence" value="ECO:0007669"/>
    <property type="project" value="InterPro"/>
</dbReference>
<dbReference type="AlphaFoldDB" id="N1X1G9"/>
<keyword evidence="9" id="KW-1185">Reference proteome</keyword>
<comment type="caution">
    <text evidence="8">The sequence shown here is derived from an EMBL/GenBank/DDBJ whole genome shotgun (WGS) entry which is preliminary data.</text>
</comment>
<dbReference type="eggNOG" id="COG0823">
    <property type="taxonomic scope" value="Bacteria"/>
</dbReference>